<keyword evidence="3" id="KW-0808">Transferase</keyword>
<dbReference type="GO" id="GO:0070936">
    <property type="term" value="P:protein K48-linked ubiquitination"/>
    <property type="evidence" value="ECO:0007669"/>
    <property type="project" value="TreeGrafter"/>
</dbReference>
<feature type="region of interest" description="Disordered" evidence="10">
    <location>
        <begin position="574"/>
        <end position="688"/>
    </location>
</feature>
<evidence type="ECO:0000256" key="1">
    <source>
        <dbReference type="ARBA" id="ARBA00005797"/>
    </source>
</evidence>
<evidence type="ECO:0000259" key="12">
    <source>
        <dbReference type="PROSITE" id="PS50089"/>
    </source>
</evidence>
<evidence type="ECO:0000256" key="2">
    <source>
        <dbReference type="ARBA" id="ARBA00017908"/>
    </source>
</evidence>
<evidence type="ECO:0000256" key="4">
    <source>
        <dbReference type="ARBA" id="ARBA00022723"/>
    </source>
</evidence>
<dbReference type="Gene3D" id="2.60.200.20">
    <property type="match status" value="1"/>
</dbReference>
<dbReference type="GO" id="GO:0006511">
    <property type="term" value="P:ubiquitin-dependent protein catabolic process"/>
    <property type="evidence" value="ECO:0007669"/>
    <property type="project" value="TreeGrafter"/>
</dbReference>
<dbReference type="GO" id="GO:0061630">
    <property type="term" value="F:ubiquitin protein ligase activity"/>
    <property type="evidence" value="ECO:0007669"/>
    <property type="project" value="TreeGrafter"/>
</dbReference>
<dbReference type="GO" id="GO:0035861">
    <property type="term" value="C:site of double-strand break"/>
    <property type="evidence" value="ECO:0007669"/>
    <property type="project" value="TreeGrafter"/>
</dbReference>
<evidence type="ECO:0000256" key="9">
    <source>
        <dbReference type="SAM" id="Coils"/>
    </source>
</evidence>
<keyword evidence="4" id="KW-0479">Metal-binding</keyword>
<dbReference type="SMART" id="SM00240">
    <property type="entry name" value="FHA"/>
    <property type="match status" value="1"/>
</dbReference>
<gene>
    <name evidence="14" type="ORF">PARMNEM_LOCUS19724</name>
</gene>
<feature type="domain" description="CCHC-type" evidence="13">
    <location>
        <begin position="699"/>
        <end position="714"/>
    </location>
</feature>
<keyword evidence="6" id="KW-0833">Ubl conjugation pathway</keyword>
<dbReference type="CDD" id="cd00060">
    <property type="entry name" value="FHA"/>
    <property type="match status" value="1"/>
</dbReference>
<dbReference type="GO" id="GO:0042393">
    <property type="term" value="F:histone binding"/>
    <property type="evidence" value="ECO:0007669"/>
    <property type="project" value="TreeGrafter"/>
</dbReference>
<dbReference type="InterPro" id="IPR001878">
    <property type="entry name" value="Znf_CCHC"/>
</dbReference>
<evidence type="ECO:0000259" key="13">
    <source>
        <dbReference type="PROSITE" id="PS50158"/>
    </source>
</evidence>
<reference evidence="14 15" key="1">
    <citation type="submission" date="2023-11" db="EMBL/GenBank/DDBJ databases">
        <authorList>
            <person name="Hedman E."/>
            <person name="Englund M."/>
            <person name="Stromberg M."/>
            <person name="Nyberg Akerstrom W."/>
            <person name="Nylinder S."/>
            <person name="Jareborg N."/>
            <person name="Kallberg Y."/>
            <person name="Kronander E."/>
        </authorList>
    </citation>
    <scope>NUCLEOTIDE SEQUENCE [LARGE SCALE GENOMIC DNA]</scope>
</reference>
<evidence type="ECO:0000256" key="8">
    <source>
        <dbReference type="PROSITE-ProRule" id="PRU00047"/>
    </source>
</evidence>
<dbReference type="InterPro" id="IPR000253">
    <property type="entry name" value="FHA_dom"/>
</dbReference>
<dbReference type="Proteomes" id="UP001314205">
    <property type="component" value="Unassembled WGS sequence"/>
</dbReference>
<feature type="domain" description="RING-type" evidence="12">
    <location>
        <begin position="491"/>
        <end position="529"/>
    </location>
</feature>
<dbReference type="GO" id="GO:0003676">
    <property type="term" value="F:nucleic acid binding"/>
    <property type="evidence" value="ECO:0007669"/>
    <property type="project" value="InterPro"/>
</dbReference>
<dbReference type="Gene3D" id="3.30.40.10">
    <property type="entry name" value="Zinc/RING finger domain, C3HC4 (zinc finger)"/>
    <property type="match status" value="1"/>
</dbReference>
<keyword evidence="15" id="KW-1185">Reference proteome</keyword>
<dbReference type="SUPFAM" id="SSF49879">
    <property type="entry name" value="SMAD/FHA domain"/>
    <property type="match status" value="1"/>
</dbReference>
<dbReference type="PANTHER" id="PTHR15067">
    <property type="entry name" value="E3 UBIQUITIN-PROTEIN LIGASE RNF8"/>
    <property type="match status" value="1"/>
</dbReference>
<dbReference type="PANTHER" id="PTHR15067:SF4">
    <property type="entry name" value="E3 UBIQUITIN-PROTEIN LIGASE RNF8"/>
    <property type="match status" value="1"/>
</dbReference>
<name>A0AAV1M3H1_9NEOP</name>
<comment type="similarity">
    <text evidence="1">Belongs to the CHFR family.</text>
</comment>
<dbReference type="PROSITE" id="PS50158">
    <property type="entry name" value="ZF_CCHC"/>
    <property type="match status" value="1"/>
</dbReference>
<comment type="caution">
    <text evidence="14">The sequence shown here is derived from an EMBL/GenBank/DDBJ whole genome shotgun (WGS) entry which is preliminary data.</text>
</comment>
<dbReference type="PROSITE" id="PS00518">
    <property type="entry name" value="ZF_RING_1"/>
    <property type="match status" value="1"/>
</dbReference>
<evidence type="ECO:0000256" key="5">
    <source>
        <dbReference type="ARBA" id="ARBA00022771"/>
    </source>
</evidence>
<dbReference type="InterPro" id="IPR001841">
    <property type="entry name" value="Znf_RING"/>
</dbReference>
<feature type="coiled-coil region" evidence="9">
    <location>
        <begin position="179"/>
        <end position="465"/>
    </location>
</feature>
<feature type="compositionally biased region" description="Acidic residues" evidence="10">
    <location>
        <begin position="590"/>
        <end position="611"/>
    </location>
</feature>
<evidence type="ECO:0000313" key="15">
    <source>
        <dbReference type="Proteomes" id="UP001314205"/>
    </source>
</evidence>
<keyword evidence="9" id="KW-0175">Coiled coil</keyword>
<dbReference type="GO" id="GO:0006302">
    <property type="term" value="P:double-strand break repair"/>
    <property type="evidence" value="ECO:0007669"/>
    <property type="project" value="TreeGrafter"/>
</dbReference>
<evidence type="ECO:0000259" key="11">
    <source>
        <dbReference type="PROSITE" id="PS50006"/>
    </source>
</evidence>
<keyword evidence="7" id="KW-0862">Zinc</keyword>
<dbReference type="InterPro" id="IPR036875">
    <property type="entry name" value="Znf_CCHC_sf"/>
</dbReference>
<accession>A0AAV1M3H1</accession>
<feature type="compositionally biased region" description="Low complexity" evidence="10">
    <location>
        <begin position="577"/>
        <end position="589"/>
    </location>
</feature>
<dbReference type="PROSITE" id="PS50006">
    <property type="entry name" value="FHA_DOMAIN"/>
    <property type="match status" value="1"/>
</dbReference>
<evidence type="ECO:0000256" key="3">
    <source>
        <dbReference type="ARBA" id="ARBA00022679"/>
    </source>
</evidence>
<dbReference type="GO" id="GO:0008270">
    <property type="term" value="F:zinc ion binding"/>
    <property type="evidence" value="ECO:0007669"/>
    <property type="project" value="UniProtKB-KW"/>
</dbReference>
<evidence type="ECO:0000313" key="14">
    <source>
        <dbReference type="EMBL" id="CAK1601042.1"/>
    </source>
</evidence>
<dbReference type="EMBL" id="CAVLGL010000126">
    <property type="protein sequence ID" value="CAK1601042.1"/>
    <property type="molecule type" value="Genomic_DNA"/>
</dbReference>
<dbReference type="CDD" id="cd16535">
    <property type="entry name" value="RING-HC_RNF8"/>
    <property type="match status" value="1"/>
</dbReference>
<dbReference type="AlphaFoldDB" id="A0AAV1M3H1"/>
<sequence>MENNEPYLISTKTLKPEFESFGKISLTSEDFSIGRGLQNSVTIPFLTISRSHCIIRKTNHDTWYIEDYSSCGIEINGVKLGRANKKRLQHKDIICLEPTQEFIYSFIDPVQENLDNVCESPRKRIKLENIDNDIISNVKMKFEHSQSCKIKHIEDKIQNAKQMQTTSMILKEQLQLEMNKKIEQLKHDYTLQIEDLKGEKSAVEKQKAVLIEERDNLLTTVKKEMEGRISDLMEQIKKHHEAESELVVENNLLKEKLLKEREEFLSELNRESSSKQDLLVKLEAKIREQEEIRLNEKKELEEMLRRETERLQIAKEKELKEFEVQKKSRELELLQELNELKKNLESKMEQTEQQKLQVEQVLNNQMEQMKKVSDEEKLKMEKLVHEREELQKKLAEAQQNADKSIVELQTRVKDRETELAALAADRIQKHAEQSTEVINSLLEQLDRVKSQLRSVETEKEMLKAVNEYGETSTKENALVEFTNIMENELQCSICAELFVSATTLNCSHTFCKYCITMWKKKKKECPICRATITSECKSLVLDSFIEKMVESLTEEMKQKRMNLLKSREELESELSRRLNSNNSRGSSSYDESDYNSDFDEGEGEEEEEEEYSDFREYDDYSGAGHSFFDEYPDSGSDNGSDDSISLTSSASGHSNTSIAAPVDSRHAGAAGASNTGEARTNRRGIVPGTPGSYYGGYGRCFSCGARGHWAPGCPFK</sequence>
<dbReference type="PROSITE" id="PS50089">
    <property type="entry name" value="ZF_RING_2"/>
    <property type="match status" value="1"/>
</dbReference>
<evidence type="ECO:0000256" key="10">
    <source>
        <dbReference type="SAM" id="MobiDB-lite"/>
    </source>
</evidence>
<dbReference type="SMART" id="SM00184">
    <property type="entry name" value="RING"/>
    <property type="match status" value="1"/>
</dbReference>
<evidence type="ECO:0000256" key="7">
    <source>
        <dbReference type="ARBA" id="ARBA00022833"/>
    </source>
</evidence>
<feature type="domain" description="FHA" evidence="11">
    <location>
        <begin position="31"/>
        <end position="80"/>
    </location>
</feature>
<dbReference type="GO" id="GO:0000151">
    <property type="term" value="C:ubiquitin ligase complex"/>
    <property type="evidence" value="ECO:0007669"/>
    <property type="project" value="TreeGrafter"/>
</dbReference>
<dbReference type="InterPro" id="IPR013083">
    <property type="entry name" value="Znf_RING/FYVE/PHD"/>
</dbReference>
<feature type="compositionally biased region" description="Low complexity" evidence="10">
    <location>
        <begin position="633"/>
        <end position="651"/>
    </location>
</feature>
<dbReference type="Pfam" id="PF13920">
    <property type="entry name" value="zf-C3HC4_3"/>
    <property type="match status" value="1"/>
</dbReference>
<dbReference type="SUPFAM" id="SSF57850">
    <property type="entry name" value="RING/U-box"/>
    <property type="match status" value="1"/>
</dbReference>
<organism evidence="14 15">
    <name type="scientific">Parnassius mnemosyne</name>
    <name type="common">clouded apollo</name>
    <dbReference type="NCBI Taxonomy" id="213953"/>
    <lineage>
        <taxon>Eukaryota</taxon>
        <taxon>Metazoa</taxon>
        <taxon>Ecdysozoa</taxon>
        <taxon>Arthropoda</taxon>
        <taxon>Hexapoda</taxon>
        <taxon>Insecta</taxon>
        <taxon>Pterygota</taxon>
        <taxon>Neoptera</taxon>
        <taxon>Endopterygota</taxon>
        <taxon>Lepidoptera</taxon>
        <taxon>Glossata</taxon>
        <taxon>Ditrysia</taxon>
        <taxon>Papilionoidea</taxon>
        <taxon>Papilionidae</taxon>
        <taxon>Parnassiinae</taxon>
        <taxon>Parnassini</taxon>
        <taxon>Parnassius</taxon>
        <taxon>Driopa</taxon>
    </lineage>
</organism>
<dbReference type="InterPro" id="IPR008984">
    <property type="entry name" value="SMAD_FHA_dom_sf"/>
</dbReference>
<dbReference type="SUPFAM" id="SSF57756">
    <property type="entry name" value="Retrovirus zinc finger-like domains"/>
    <property type="match status" value="1"/>
</dbReference>
<dbReference type="GO" id="GO:0005829">
    <property type="term" value="C:cytosol"/>
    <property type="evidence" value="ECO:0007669"/>
    <property type="project" value="TreeGrafter"/>
</dbReference>
<dbReference type="Pfam" id="PF00498">
    <property type="entry name" value="FHA"/>
    <property type="match status" value="1"/>
</dbReference>
<dbReference type="InterPro" id="IPR017907">
    <property type="entry name" value="Znf_RING_CS"/>
</dbReference>
<dbReference type="GO" id="GO:0005634">
    <property type="term" value="C:nucleus"/>
    <property type="evidence" value="ECO:0007669"/>
    <property type="project" value="TreeGrafter"/>
</dbReference>
<keyword evidence="5 8" id="KW-0863">Zinc-finger</keyword>
<protein>
    <recommendedName>
        <fullName evidence="2">E3 ubiquitin-protein ligase CHFR</fullName>
    </recommendedName>
</protein>
<proteinExistence type="inferred from homology"/>
<evidence type="ECO:0000256" key="6">
    <source>
        <dbReference type="ARBA" id="ARBA00022786"/>
    </source>
</evidence>